<evidence type="ECO:0000256" key="3">
    <source>
        <dbReference type="ARBA" id="ARBA00022960"/>
    </source>
</evidence>
<keyword evidence="5" id="KW-0012">Acyltransferase</keyword>
<evidence type="ECO:0000256" key="6">
    <source>
        <dbReference type="ARBA" id="ARBA00023316"/>
    </source>
</evidence>
<evidence type="ECO:0000256" key="2">
    <source>
        <dbReference type="ARBA" id="ARBA00022679"/>
    </source>
</evidence>
<dbReference type="Proteomes" id="UP000321534">
    <property type="component" value="Unassembled WGS sequence"/>
</dbReference>
<keyword evidence="2" id="KW-0808">Transferase</keyword>
<dbReference type="GO" id="GO:0008360">
    <property type="term" value="P:regulation of cell shape"/>
    <property type="evidence" value="ECO:0007669"/>
    <property type="project" value="UniProtKB-KW"/>
</dbReference>
<dbReference type="Pfam" id="PF02388">
    <property type="entry name" value="FemAB"/>
    <property type="match status" value="2"/>
</dbReference>
<dbReference type="GO" id="GO:0071555">
    <property type="term" value="P:cell wall organization"/>
    <property type="evidence" value="ECO:0007669"/>
    <property type="project" value="UniProtKB-KW"/>
</dbReference>
<accession>A0A512D4E1</accession>
<keyword evidence="4" id="KW-0573">Peptidoglycan synthesis</keyword>
<proteinExistence type="inferred from homology"/>
<keyword evidence="3" id="KW-0133">Cell shape</keyword>
<evidence type="ECO:0000256" key="1">
    <source>
        <dbReference type="ARBA" id="ARBA00009943"/>
    </source>
</evidence>
<dbReference type="InterPro" id="IPR050644">
    <property type="entry name" value="PG_Glycine_Bridge_Synth"/>
</dbReference>
<dbReference type="PANTHER" id="PTHR36174">
    <property type="entry name" value="LIPID II:GLYCINE GLYCYLTRANSFERASE"/>
    <property type="match status" value="1"/>
</dbReference>
<dbReference type="InterPro" id="IPR016181">
    <property type="entry name" value="Acyl_CoA_acyltransferase"/>
</dbReference>
<evidence type="ECO:0000313" key="7">
    <source>
        <dbReference type="EMBL" id="GEO31327.1"/>
    </source>
</evidence>
<keyword evidence="6" id="KW-0961">Cell wall biogenesis/degradation</keyword>
<reference evidence="7 8" key="1">
    <citation type="submission" date="2019-07" db="EMBL/GenBank/DDBJ databases">
        <title>Whole genome shotgun sequence of Terrabacter aerolatus NBRC 106305.</title>
        <authorList>
            <person name="Hosoyama A."/>
            <person name="Uohara A."/>
            <person name="Ohji S."/>
            <person name="Ichikawa N."/>
        </authorList>
    </citation>
    <scope>NUCLEOTIDE SEQUENCE [LARGE SCALE GENOMIC DNA]</scope>
    <source>
        <strain evidence="7 8">NBRC 106305</strain>
    </source>
</reference>
<protein>
    <submittedName>
        <fullName evidence="7">Peptidoglycan bridge formation protein FemAB</fullName>
    </submittedName>
</protein>
<organism evidence="7 8">
    <name type="scientific">Terrabacter aerolatus</name>
    <dbReference type="NCBI Taxonomy" id="422442"/>
    <lineage>
        <taxon>Bacteria</taxon>
        <taxon>Bacillati</taxon>
        <taxon>Actinomycetota</taxon>
        <taxon>Actinomycetes</taxon>
        <taxon>Micrococcales</taxon>
        <taxon>Intrasporangiaceae</taxon>
        <taxon>Terrabacter</taxon>
    </lineage>
</organism>
<evidence type="ECO:0000256" key="5">
    <source>
        <dbReference type="ARBA" id="ARBA00023315"/>
    </source>
</evidence>
<dbReference type="GO" id="GO:0016755">
    <property type="term" value="F:aminoacyltransferase activity"/>
    <property type="evidence" value="ECO:0007669"/>
    <property type="project" value="InterPro"/>
</dbReference>
<sequence>MNSPISVRDISAAEHLAWLRTQPSASFLQTPAWADVKKEWRAESVGWFEGEQMVGAALVLHRSLPRIKRSLAYVPEGPCIDWSSPRLVELLRALRDHLTSKGAFALRIGPPVATHRWGTATIKAAIADPAVRRYDEATPDVVEPVGTAVVAQLERLGFKHLSPDDGFAAGQPEYVFQVPLAGRTEADVLAGMNQLWRRNIKKTLKNGVTVRVGDASDLPAFHRTYVETAERDRFTPRGLAYFEQMYAALSAEDPERIRVYLAEHEGDVLAATVFIRVGEHAWYSYGASTAAKRELQGSTAIQWRMMQDSLAAGASVYDLRGITNTVDEANPHIGLIRFKVGTGGEAVRLAGEWDLPLNRLLYKAFDLYMKRR</sequence>
<dbReference type="PROSITE" id="PS51191">
    <property type="entry name" value="FEMABX"/>
    <property type="match status" value="1"/>
</dbReference>
<dbReference type="GO" id="GO:0009252">
    <property type="term" value="P:peptidoglycan biosynthetic process"/>
    <property type="evidence" value="ECO:0007669"/>
    <property type="project" value="UniProtKB-KW"/>
</dbReference>
<name>A0A512D4E1_9MICO</name>
<dbReference type="EMBL" id="BJYX01000018">
    <property type="protein sequence ID" value="GEO31327.1"/>
    <property type="molecule type" value="Genomic_DNA"/>
</dbReference>
<comment type="similarity">
    <text evidence="1">Belongs to the FemABX family.</text>
</comment>
<comment type="caution">
    <text evidence="7">The sequence shown here is derived from an EMBL/GenBank/DDBJ whole genome shotgun (WGS) entry which is preliminary data.</text>
</comment>
<dbReference type="SUPFAM" id="SSF55729">
    <property type="entry name" value="Acyl-CoA N-acyltransferases (Nat)"/>
    <property type="match status" value="2"/>
</dbReference>
<dbReference type="AlphaFoldDB" id="A0A512D4E1"/>
<evidence type="ECO:0000256" key="4">
    <source>
        <dbReference type="ARBA" id="ARBA00022984"/>
    </source>
</evidence>
<gene>
    <name evidence="7" type="ORF">TAE01_31370</name>
</gene>
<dbReference type="PANTHER" id="PTHR36174:SF1">
    <property type="entry name" value="LIPID II:GLYCINE GLYCYLTRANSFERASE"/>
    <property type="match status" value="1"/>
</dbReference>
<keyword evidence="8" id="KW-1185">Reference proteome</keyword>
<dbReference type="Gene3D" id="3.40.630.30">
    <property type="match status" value="2"/>
</dbReference>
<evidence type="ECO:0000313" key="8">
    <source>
        <dbReference type="Proteomes" id="UP000321534"/>
    </source>
</evidence>
<dbReference type="RefSeq" id="WP_147067727.1">
    <property type="nucleotide sequence ID" value="NZ_BAAARO010000015.1"/>
</dbReference>
<dbReference type="InterPro" id="IPR003447">
    <property type="entry name" value="FEMABX"/>
</dbReference>
<dbReference type="OrthoDB" id="9793335at2"/>